<sequence length="858" mass="95887">MSTRPIPAVGLASALVQLIDFSINALRKDHILYQPADTATTPVDNATVLQNLIHNLYRLTDLIDQSELKKLQDEKSEQKKSAKLSEAATQLLKHSEQVKELVEALRDALIAAQARDSKDDAPWPTARDALLNGVWKKKDVTGTKKKLRALRREIDTSLLLALRQYLDQSAETGLPVFAKDESNAPLKHWEKWQNEALDSIHANDWRPKNKKNIEEFAKIVDKLVVAENEAVFYDETFKLLWFEKADERMHSIEPPMEGSMKWVFDDERMGDDGGLLEWLGNTGGQNLFWVTGKPGSGKSILTRYLFRNLRIFDYLEAWSGAAPGITAAYFFWNSGTELQNSPVGLLRTILYEALQDMIYGPLEQDQAILQLLFAERWKQFTSYGGGLHDFTFAELREAFQLMVSDASKKFLFMIDGLDEMDEYAADLIDTITAATTRDNVKIIVSSCASAEYTEAFQDRSNLVLDAWTKKDSQAHILHAFDEHEALKILRRKSDNVEEMNVINTLAEKADGVFLWAKLATVHILQSLTDEDVFTTLRKRAETLPHTLDALLGHIIEHLKPEDAEQVCKISALLEAHHHASPNLLSLSLAMSADPKSHPAADTKPLKTSEIAKRIENMKHTLNAQCASLFTIFDTTPPDHHASSSSSSATYLKPSYTHHTIRTFLTTSPTKKPDLESFNPTRQWMTAHLHSLTSLPTTSPSPSAALWPTLSLCLSSALNIYNVSKIYPLTYISSCATAALALHNKNPLASSLPHFPSAASMSIQTFLDVAALLNMREYILLKAKAADKKDVRHAIEFAREVRKRAGRGGERVWLGGRGRERLKSEYAGDRSEGERVLGVCARRVGFGGGKVGGEGVEWV</sequence>
<dbReference type="Gene3D" id="3.40.50.300">
    <property type="entry name" value="P-loop containing nucleotide triphosphate hydrolases"/>
    <property type="match status" value="1"/>
</dbReference>
<keyword evidence="2" id="KW-0175">Coiled coil</keyword>
<name>A0A6A7AFC7_9PLEO</name>
<reference evidence="4" key="1">
    <citation type="journal article" date="2020" name="Stud. Mycol.">
        <title>101 Dothideomycetes genomes: a test case for predicting lifestyles and emergence of pathogens.</title>
        <authorList>
            <person name="Haridas S."/>
            <person name="Albert R."/>
            <person name="Binder M."/>
            <person name="Bloem J."/>
            <person name="Labutti K."/>
            <person name="Salamov A."/>
            <person name="Andreopoulos B."/>
            <person name="Baker S."/>
            <person name="Barry K."/>
            <person name="Bills G."/>
            <person name="Bluhm B."/>
            <person name="Cannon C."/>
            <person name="Castanera R."/>
            <person name="Culley D."/>
            <person name="Daum C."/>
            <person name="Ezra D."/>
            <person name="Gonzalez J."/>
            <person name="Henrissat B."/>
            <person name="Kuo A."/>
            <person name="Liang C."/>
            <person name="Lipzen A."/>
            <person name="Lutzoni F."/>
            <person name="Magnuson J."/>
            <person name="Mondo S."/>
            <person name="Nolan M."/>
            <person name="Ohm R."/>
            <person name="Pangilinan J."/>
            <person name="Park H.-J."/>
            <person name="Ramirez L."/>
            <person name="Alfaro M."/>
            <person name="Sun H."/>
            <person name="Tritt A."/>
            <person name="Yoshinaga Y."/>
            <person name="Zwiers L.-H."/>
            <person name="Turgeon B."/>
            <person name="Goodwin S."/>
            <person name="Spatafora J."/>
            <person name="Crous P."/>
            <person name="Grigoriev I."/>
        </authorList>
    </citation>
    <scope>NUCLEOTIDE SEQUENCE</scope>
    <source>
        <strain evidence="4">CBS 113818</strain>
    </source>
</reference>
<dbReference type="OrthoDB" id="443402at2759"/>
<dbReference type="AlphaFoldDB" id="A0A6A7AFC7"/>
<proteinExistence type="predicted"/>
<accession>A0A6A7AFC7</accession>
<dbReference type="SUPFAM" id="SSF52540">
    <property type="entry name" value="P-loop containing nucleoside triphosphate hydrolases"/>
    <property type="match status" value="1"/>
</dbReference>
<feature type="domain" description="Nephrocystin 3-like N-terminal" evidence="3">
    <location>
        <begin position="260"/>
        <end position="446"/>
    </location>
</feature>
<dbReference type="PANTHER" id="PTHR10039:SF5">
    <property type="entry name" value="NACHT DOMAIN-CONTAINING PROTEIN"/>
    <property type="match status" value="1"/>
</dbReference>
<evidence type="ECO:0000256" key="2">
    <source>
        <dbReference type="SAM" id="Coils"/>
    </source>
</evidence>
<dbReference type="InterPro" id="IPR027417">
    <property type="entry name" value="P-loop_NTPase"/>
</dbReference>
<evidence type="ECO:0000313" key="4">
    <source>
        <dbReference type="EMBL" id="KAF2832021.1"/>
    </source>
</evidence>
<gene>
    <name evidence="4" type="ORF">CC86DRAFT_340195</name>
</gene>
<keyword evidence="5" id="KW-1185">Reference proteome</keyword>
<dbReference type="Proteomes" id="UP000799424">
    <property type="component" value="Unassembled WGS sequence"/>
</dbReference>
<dbReference type="EMBL" id="MU006217">
    <property type="protein sequence ID" value="KAF2832021.1"/>
    <property type="molecule type" value="Genomic_DNA"/>
</dbReference>
<evidence type="ECO:0000259" key="3">
    <source>
        <dbReference type="Pfam" id="PF24883"/>
    </source>
</evidence>
<protein>
    <recommendedName>
        <fullName evidence="3">Nephrocystin 3-like N-terminal domain-containing protein</fullName>
    </recommendedName>
</protein>
<dbReference type="PANTHER" id="PTHR10039">
    <property type="entry name" value="AMELOGENIN"/>
    <property type="match status" value="1"/>
</dbReference>
<evidence type="ECO:0000256" key="1">
    <source>
        <dbReference type="ARBA" id="ARBA00022737"/>
    </source>
</evidence>
<dbReference type="Pfam" id="PF24883">
    <property type="entry name" value="NPHP3_N"/>
    <property type="match status" value="1"/>
</dbReference>
<dbReference type="InterPro" id="IPR056884">
    <property type="entry name" value="NPHP3-like_N"/>
</dbReference>
<organism evidence="4 5">
    <name type="scientific">Ophiobolus disseminans</name>
    <dbReference type="NCBI Taxonomy" id="1469910"/>
    <lineage>
        <taxon>Eukaryota</taxon>
        <taxon>Fungi</taxon>
        <taxon>Dikarya</taxon>
        <taxon>Ascomycota</taxon>
        <taxon>Pezizomycotina</taxon>
        <taxon>Dothideomycetes</taxon>
        <taxon>Pleosporomycetidae</taxon>
        <taxon>Pleosporales</taxon>
        <taxon>Pleosporineae</taxon>
        <taxon>Phaeosphaeriaceae</taxon>
        <taxon>Ophiobolus</taxon>
    </lineage>
</organism>
<evidence type="ECO:0000313" key="5">
    <source>
        <dbReference type="Proteomes" id="UP000799424"/>
    </source>
</evidence>
<keyword evidence="1" id="KW-0677">Repeat</keyword>
<feature type="coiled-coil region" evidence="2">
    <location>
        <begin position="68"/>
        <end position="115"/>
    </location>
</feature>